<evidence type="ECO:0000256" key="3">
    <source>
        <dbReference type="ARBA" id="ARBA00022723"/>
    </source>
</evidence>
<keyword evidence="9" id="KW-0812">Transmembrane</keyword>
<evidence type="ECO:0008006" key="12">
    <source>
        <dbReference type="Google" id="ProtNLM"/>
    </source>
</evidence>
<dbReference type="InterPro" id="IPR002401">
    <property type="entry name" value="Cyt_P450_E_grp-I"/>
</dbReference>
<organism evidence="10 11">
    <name type="scientific">Aquilegia coerulea</name>
    <name type="common">Rocky mountain columbine</name>
    <dbReference type="NCBI Taxonomy" id="218851"/>
    <lineage>
        <taxon>Eukaryota</taxon>
        <taxon>Viridiplantae</taxon>
        <taxon>Streptophyta</taxon>
        <taxon>Embryophyta</taxon>
        <taxon>Tracheophyta</taxon>
        <taxon>Spermatophyta</taxon>
        <taxon>Magnoliopsida</taxon>
        <taxon>Ranunculales</taxon>
        <taxon>Ranunculaceae</taxon>
        <taxon>Thalictroideae</taxon>
        <taxon>Aquilegia</taxon>
    </lineage>
</organism>
<keyword evidence="3 7" id="KW-0479">Metal-binding</keyword>
<name>A0A2G5E4R0_AQUCA</name>
<feature type="binding site" description="axial binding residue" evidence="7">
    <location>
        <position position="452"/>
    </location>
    <ligand>
        <name>heme</name>
        <dbReference type="ChEBI" id="CHEBI:30413"/>
    </ligand>
    <ligandPart>
        <name>Fe</name>
        <dbReference type="ChEBI" id="CHEBI:18248"/>
    </ligandPart>
</feature>
<keyword evidence="6 9" id="KW-0472">Membrane</keyword>
<dbReference type="SMR" id="A0A2G5E4R0"/>
<dbReference type="Pfam" id="PF00067">
    <property type="entry name" value="p450"/>
    <property type="match status" value="1"/>
</dbReference>
<feature type="transmembrane region" description="Helical" evidence="9">
    <location>
        <begin position="13"/>
        <end position="32"/>
    </location>
</feature>
<evidence type="ECO:0000313" key="11">
    <source>
        <dbReference type="Proteomes" id="UP000230069"/>
    </source>
</evidence>
<protein>
    <recommendedName>
        <fullName evidence="12">Cytochrome P450</fullName>
    </recommendedName>
</protein>
<dbReference type="FunFam" id="1.10.630.10:FF:000023">
    <property type="entry name" value="Cytochrome P450 family protein"/>
    <property type="match status" value="1"/>
</dbReference>
<keyword evidence="2 7" id="KW-0349">Heme</keyword>
<gene>
    <name evidence="10" type="ORF">AQUCO_01200170v1</name>
</gene>
<keyword evidence="9" id="KW-1133">Transmembrane helix</keyword>
<keyword evidence="11" id="KW-1185">Reference proteome</keyword>
<evidence type="ECO:0000256" key="6">
    <source>
        <dbReference type="ARBA" id="ARBA00023136"/>
    </source>
</evidence>
<proteinExistence type="inferred from homology"/>
<dbReference type="GO" id="GO:0016020">
    <property type="term" value="C:membrane"/>
    <property type="evidence" value="ECO:0007669"/>
    <property type="project" value="UniProtKB-SubCell"/>
</dbReference>
<dbReference type="PROSITE" id="PS00086">
    <property type="entry name" value="CYTOCHROME_P450"/>
    <property type="match status" value="1"/>
</dbReference>
<dbReference type="InterPro" id="IPR036396">
    <property type="entry name" value="Cyt_P450_sf"/>
</dbReference>
<dbReference type="CDD" id="cd20653">
    <property type="entry name" value="CYP81"/>
    <property type="match status" value="1"/>
</dbReference>
<comment type="cofactor">
    <cofactor evidence="7">
        <name>heme</name>
        <dbReference type="ChEBI" id="CHEBI:30413"/>
    </cofactor>
</comment>
<dbReference type="OrthoDB" id="1055148at2759"/>
<evidence type="ECO:0000313" key="10">
    <source>
        <dbReference type="EMBL" id="PIA50745.1"/>
    </source>
</evidence>
<evidence type="ECO:0000256" key="5">
    <source>
        <dbReference type="ARBA" id="ARBA00023004"/>
    </source>
</evidence>
<keyword evidence="5 7" id="KW-0408">Iron</keyword>
<evidence type="ECO:0000256" key="7">
    <source>
        <dbReference type="PIRSR" id="PIRSR602401-1"/>
    </source>
</evidence>
<evidence type="ECO:0000256" key="2">
    <source>
        <dbReference type="ARBA" id="ARBA00022617"/>
    </source>
</evidence>
<dbReference type="FunCoup" id="A0A2G5E4R0">
    <property type="interactions" value="375"/>
</dbReference>
<evidence type="ECO:0000256" key="4">
    <source>
        <dbReference type="ARBA" id="ARBA00023002"/>
    </source>
</evidence>
<dbReference type="InterPro" id="IPR001128">
    <property type="entry name" value="Cyt_P450"/>
</dbReference>
<keyword evidence="8" id="KW-0503">Monooxygenase</keyword>
<dbReference type="GO" id="GO:0016705">
    <property type="term" value="F:oxidoreductase activity, acting on paired donors, with incorporation or reduction of molecular oxygen"/>
    <property type="evidence" value="ECO:0007669"/>
    <property type="project" value="InterPro"/>
</dbReference>
<dbReference type="PRINTS" id="PR00385">
    <property type="entry name" value="P450"/>
</dbReference>
<dbReference type="GO" id="GO:0020037">
    <property type="term" value="F:heme binding"/>
    <property type="evidence" value="ECO:0007669"/>
    <property type="project" value="InterPro"/>
</dbReference>
<dbReference type="GO" id="GO:0044550">
    <property type="term" value="P:secondary metabolite biosynthetic process"/>
    <property type="evidence" value="ECO:0007669"/>
    <property type="project" value="UniProtKB-ARBA"/>
</dbReference>
<accession>A0A2G5E4R0</accession>
<dbReference type="SUPFAM" id="SSF48264">
    <property type="entry name" value="Cytochrome P450"/>
    <property type="match status" value="1"/>
</dbReference>
<dbReference type="GO" id="GO:0005506">
    <property type="term" value="F:iron ion binding"/>
    <property type="evidence" value="ECO:0007669"/>
    <property type="project" value="InterPro"/>
</dbReference>
<sequence length="518" mass="58631">MTLSHAIAMEPKWLYYLSLFSVFIGMIVYKLFSHTKTTKSSKLPPSPPGSRLFFGHLHLLENPLHRTLDKLAQKHGPIFSLRLGSRLAVVASSPSAIEECFTKNDANFANRPHMTLHRHMGYNYTALVSANYGDHWRNLRRLCSVEIFSPGRLNMFLSIREEEIKNLLSGLYKTCTSASGGFTRVELRWKLCELTFNNITRMVAAKRYYGEVGVEDKEEAKRFQQLISSAFKLSGAANAGDYLPFLRWIDYKGIEKNMSIIMKKLDTFLQGLVNERRQCKSNDTMIDHLLLLQESQPESYTDDTIKGLVLNTLIGGTNTSETTIEWAMSLLVNHPEVMQKARDEIETQVGFERLVKEEDLSKLPYLKCIVSETFRMFPPLPLVLPHESSQDCKLGGYDVPRGTIILANAWAVHRDPKVWDEPNCFMPERFDGGLKEIEGQKLLPFGMGRRVCPGAGLGQCVVGSVLGSLIQCFEWERVTAEKVDLIEGTGLAMPRANPLVVMCKPRQVMDKVFQNLTI</sequence>
<evidence type="ECO:0000256" key="8">
    <source>
        <dbReference type="RuleBase" id="RU000461"/>
    </source>
</evidence>
<evidence type="ECO:0000256" key="1">
    <source>
        <dbReference type="ARBA" id="ARBA00004370"/>
    </source>
</evidence>
<dbReference type="PANTHER" id="PTHR47947">
    <property type="entry name" value="CYTOCHROME P450 82C3-RELATED"/>
    <property type="match status" value="1"/>
</dbReference>
<dbReference type="InterPro" id="IPR017972">
    <property type="entry name" value="Cyt_P450_CS"/>
</dbReference>
<evidence type="ECO:0000256" key="9">
    <source>
        <dbReference type="SAM" id="Phobius"/>
    </source>
</evidence>
<dbReference type="EMBL" id="KZ305029">
    <property type="protein sequence ID" value="PIA50745.1"/>
    <property type="molecule type" value="Genomic_DNA"/>
</dbReference>
<dbReference type="PRINTS" id="PR00463">
    <property type="entry name" value="EP450I"/>
</dbReference>
<keyword evidence="4 8" id="KW-0560">Oxidoreductase</keyword>
<dbReference type="Proteomes" id="UP000230069">
    <property type="component" value="Unassembled WGS sequence"/>
</dbReference>
<dbReference type="AlphaFoldDB" id="A0A2G5E4R0"/>
<reference evidence="10 11" key="1">
    <citation type="submission" date="2017-09" db="EMBL/GenBank/DDBJ databases">
        <title>WGS assembly of Aquilegia coerulea Goldsmith.</title>
        <authorList>
            <person name="Hodges S."/>
            <person name="Kramer E."/>
            <person name="Nordborg M."/>
            <person name="Tomkins J."/>
            <person name="Borevitz J."/>
            <person name="Derieg N."/>
            <person name="Yan J."/>
            <person name="Mihaltcheva S."/>
            <person name="Hayes R.D."/>
            <person name="Rokhsar D."/>
        </authorList>
    </citation>
    <scope>NUCLEOTIDE SEQUENCE [LARGE SCALE GENOMIC DNA]</scope>
    <source>
        <strain evidence="11">cv. Goldsmith</strain>
    </source>
</reference>
<comment type="subcellular location">
    <subcellularLocation>
        <location evidence="1">Membrane</location>
    </subcellularLocation>
</comment>
<dbReference type="Gene3D" id="1.10.630.10">
    <property type="entry name" value="Cytochrome P450"/>
    <property type="match status" value="1"/>
</dbReference>
<dbReference type="PANTHER" id="PTHR47947:SF57">
    <property type="entry name" value="CYTOCHROME P450 81F3-LIKE"/>
    <property type="match status" value="1"/>
</dbReference>
<dbReference type="GO" id="GO:0004497">
    <property type="term" value="F:monooxygenase activity"/>
    <property type="evidence" value="ECO:0007669"/>
    <property type="project" value="UniProtKB-KW"/>
</dbReference>
<comment type="similarity">
    <text evidence="8">Belongs to the cytochrome P450 family.</text>
</comment>
<dbReference type="InParanoid" id="A0A2G5E4R0"/>
<dbReference type="InterPro" id="IPR050651">
    <property type="entry name" value="Plant_Cytochrome_P450_Monoox"/>
</dbReference>
<dbReference type="STRING" id="218851.A0A2G5E4R0"/>